<dbReference type="InterPro" id="IPR029063">
    <property type="entry name" value="SAM-dependent_MTases_sf"/>
</dbReference>
<sequence>MDGFELHDLARKLLRIGEDALPDPTGVRQLSPGVRHVMTDVFEHPDTSVTEIANRTGFPASHVETSVATLRDRGAVTTAAAPDGQTVVRAAARHRSAGRAAARIDEQLAAAAGIQDPGQAKELVETLEQLARRLTDALSPEHFNARYAGTPPWETGRPQPALRDLAEAGAFRGRVLDVGCGTGEVALMAAALGLPTVGIDPASTAIEIARRKAEERGLQARFLVGDALELGAMGEQFDTVLDCGLFHVFSDAERVRYADSLATVMPPDARLFLLCFSDRHPPDIGPRRVSQDEIRATFADGWRVDSIEPAMLENNKYVDGVLAWLASITRT</sequence>
<reference evidence="13" key="5">
    <citation type="submission" date="2023-07" db="EMBL/GenBank/DDBJ databases">
        <title>Whole genome shotgun sequence of Streptomyces achromogenes subsp. rubradiris NBRC 14000.</title>
        <authorList>
            <person name="Komaki H."/>
            <person name="Tamura T."/>
        </authorList>
    </citation>
    <scope>NUCLEOTIDE SEQUENCE [LARGE SCALE GENOMIC DNA]</scope>
    <source>
        <strain evidence="7 13">NBRC 14000</strain>
    </source>
</reference>
<dbReference type="EMBL" id="BNEA01000019">
    <property type="protein sequence ID" value="GHI58301.1"/>
    <property type="molecule type" value="Genomic_DNA"/>
</dbReference>
<reference evidence="5" key="1">
    <citation type="journal article" date="1997" name="Mol. Cells">
        <title>Identification of a gene cluster of biosynthetic genes of rubradirin substructures in S. achromogenes var. rubradiris NRRL3061.</title>
        <authorList>
            <person name="Sohng J.K."/>
            <person name="Oh T.J."/>
            <person name="Lee J.J."/>
            <person name="Kim C.G."/>
        </authorList>
    </citation>
    <scope>NUCLEOTIDE SEQUENCE</scope>
    <source>
        <strain evidence="5">NRRL 3061</strain>
    </source>
</reference>
<keyword evidence="13" id="KW-1185">Reference proteome</keyword>
<evidence type="ECO:0000256" key="1">
    <source>
        <dbReference type="ARBA" id="ARBA00022603"/>
    </source>
</evidence>
<dbReference type="SUPFAM" id="SSF46785">
    <property type="entry name" value="Winged helix' DNA-binding domain"/>
    <property type="match status" value="1"/>
</dbReference>
<reference evidence="5" key="3">
    <citation type="submission" date="2004-12" db="EMBL/GenBank/DDBJ databases">
        <authorList>
            <person name="Kim C.G."/>
        </authorList>
    </citation>
    <scope>NUCLEOTIDE SEQUENCE</scope>
    <source>
        <strain evidence="5">NRRL 3061</strain>
    </source>
</reference>
<dbReference type="Pfam" id="PF13649">
    <property type="entry name" value="Methyltransf_25"/>
    <property type="match status" value="1"/>
</dbReference>
<proteinExistence type="predicted"/>
<evidence type="ECO:0000313" key="7">
    <source>
        <dbReference type="EMBL" id="GHI52025.1"/>
    </source>
</evidence>
<dbReference type="EMBL" id="BNEA01000016">
    <property type="protein sequence ID" value="GHI58148.1"/>
    <property type="molecule type" value="Genomic_DNA"/>
</dbReference>
<dbReference type="EMBL" id="BNEA01000008">
    <property type="protein sequence ID" value="GHI52679.1"/>
    <property type="molecule type" value="Genomic_DNA"/>
</dbReference>
<dbReference type="InterPro" id="IPR041698">
    <property type="entry name" value="Methyltransf_25"/>
</dbReference>
<reference evidence="6" key="4">
    <citation type="submission" date="2020-09" db="EMBL/GenBank/DDBJ databases">
        <title>Whole genome shotgun sequence of Streptomyces achromogenes subsp. rubradiris NBRC 14000.</title>
        <authorList>
            <person name="Komaki H."/>
            <person name="Tamura T."/>
        </authorList>
    </citation>
    <scope>NUCLEOTIDE SEQUENCE</scope>
    <source>
        <strain evidence="6 13">NBRC 14000</strain>
    </source>
</reference>
<feature type="domain" description="Methyltransferase" evidence="4">
    <location>
        <begin position="175"/>
        <end position="267"/>
    </location>
</feature>
<dbReference type="AlphaFoldDB" id="Q2PC78"/>
<evidence type="ECO:0000313" key="10">
    <source>
        <dbReference type="EMBL" id="GHI52888.1"/>
    </source>
</evidence>
<accession>Q2PC78</accession>
<dbReference type="InterPro" id="IPR036388">
    <property type="entry name" value="WH-like_DNA-bd_sf"/>
</dbReference>
<evidence type="ECO:0000313" key="12">
    <source>
        <dbReference type="EMBL" id="GHI58301.1"/>
    </source>
</evidence>
<dbReference type="GO" id="GO:0008168">
    <property type="term" value="F:methyltransferase activity"/>
    <property type="evidence" value="ECO:0007669"/>
    <property type="project" value="UniProtKB-KW"/>
</dbReference>
<dbReference type="SUPFAM" id="SSF53335">
    <property type="entry name" value="S-adenosyl-L-methionine-dependent methyltransferases"/>
    <property type="match status" value="1"/>
</dbReference>
<dbReference type="EMBL" id="BNEA01000009">
    <property type="protein sequence ID" value="GHI52690.1"/>
    <property type="molecule type" value="Genomic_DNA"/>
</dbReference>
<dbReference type="PANTHER" id="PTHR43464:SF19">
    <property type="entry name" value="UBIQUINONE BIOSYNTHESIS O-METHYLTRANSFERASE, MITOCHONDRIAL"/>
    <property type="match status" value="1"/>
</dbReference>
<evidence type="ECO:0000256" key="3">
    <source>
        <dbReference type="ARBA" id="ARBA00022691"/>
    </source>
</evidence>
<gene>
    <name evidence="6" type="ORF">Srubr_18230</name>
    <name evidence="7" type="ORF">Srubr_18710</name>
    <name evidence="8" type="ORF">Srubr_25250</name>
    <name evidence="9" type="ORF">Srubr_25360</name>
    <name evidence="10" type="ORF">Srubr_27340</name>
    <name evidence="11" type="ORF">Srubr_79940</name>
    <name evidence="12" type="ORF">Srubr_81470</name>
</gene>
<name>Q2PC78_STRRR</name>
<evidence type="ECO:0000313" key="8">
    <source>
        <dbReference type="EMBL" id="GHI52679.1"/>
    </source>
</evidence>
<dbReference type="EMBL" id="BNEA01000006">
    <property type="protein sequence ID" value="GHI52025.1"/>
    <property type="molecule type" value="Genomic_DNA"/>
</dbReference>
<reference evidence="5" key="2">
    <citation type="journal article" date="2003" name="Biotechnol. Lett.">
        <title>Functional identification of rub52 gene involved in the biosynthesis of rubradirin.</title>
        <authorList>
            <person name="Maharjan J."/>
            <person name="Liou K."/>
            <person name="Lee H.C."/>
            <person name="Kim C.G."/>
            <person name="Lee J.J."/>
            <person name="Yoo J.C."/>
            <person name="Sohng J.K."/>
        </authorList>
    </citation>
    <scope>NUCLEOTIDE SEQUENCE</scope>
    <source>
        <strain evidence="5">NRRL 3061</strain>
    </source>
</reference>
<dbReference type="Gene3D" id="3.40.50.150">
    <property type="entry name" value="Vaccinia Virus protein VP39"/>
    <property type="match status" value="1"/>
</dbReference>
<dbReference type="EMBL" id="BNEA01000013">
    <property type="protein sequence ID" value="GHI52888.1"/>
    <property type="molecule type" value="Genomic_DNA"/>
</dbReference>
<evidence type="ECO:0000259" key="4">
    <source>
        <dbReference type="Pfam" id="PF13649"/>
    </source>
</evidence>
<dbReference type="Proteomes" id="UP000646738">
    <property type="component" value="Unassembled WGS sequence"/>
</dbReference>
<evidence type="ECO:0000313" key="13">
    <source>
        <dbReference type="Proteomes" id="UP000646738"/>
    </source>
</evidence>
<keyword evidence="2" id="KW-0808">Transferase</keyword>
<protein>
    <recommendedName>
        <fullName evidence="4">Methyltransferase domain-containing protein</fullName>
    </recommendedName>
</protein>
<keyword evidence="1" id="KW-0489">Methyltransferase</keyword>
<dbReference type="InterPro" id="IPR036390">
    <property type="entry name" value="WH_DNA-bd_sf"/>
</dbReference>
<organism evidence="5">
    <name type="scientific">Streptomyces rubradiris</name>
    <name type="common">Streptomyces achromogenes subsp. rubradiris</name>
    <dbReference type="NCBI Taxonomy" id="285531"/>
    <lineage>
        <taxon>Bacteria</taxon>
        <taxon>Bacillati</taxon>
        <taxon>Actinomycetota</taxon>
        <taxon>Actinomycetes</taxon>
        <taxon>Kitasatosporales</taxon>
        <taxon>Streptomycetaceae</taxon>
        <taxon>Streptomyces</taxon>
    </lineage>
</organism>
<evidence type="ECO:0000313" key="5">
    <source>
        <dbReference type="EMBL" id="CAI94687.1"/>
    </source>
</evidence>
<evidence type="ECO:0000313" key="9">
    <source>
        <dbReference type="EMBL" id="GHI52690.1"/>
    </source>
</evidence>
<dbReference type="GO" id="GO:0032259">
    <property type="term" value="P:methylation"/>
    <property type="evidence" value="ECO:0007669"/>
    <property type="project" value="UniProtKB-KW"/>
</dbReference>
<dbReference type="EMBL" id="BNEA01000004">
    <property type="protein sequence ID" value="GHI51977.1"/>
    <property type="molecule type" value="Genomic_DNA"/>
</dbReference>
<dbReference type="RefSeq" id="WP_229927024.1">
    <property type="nucleotide sequence ID" value="NZ_BNCB01000037.1"/>
</dbReference>
<dbReference type="EMBL" id="AJ871581">
    <property type="protein sequence ID" value="CAI94687.1"/>
    <property type="molecule type" value="Genomic_DNA"/>
</dbReference>
<evidence type="ECO:0000313" key="11">
    <source>
        <dbReference type="EMBL" id="GHI58148.1"/>
    </source>
</evidence>
<dbReference type="PANTHER" id="PTHR43464">
    <property type="entry name" value="METHYLTRANSFERASE"/>
    <property type="match status" value="1"/>
</dbReference>
<dbReference type="CDD" id="cd02440">
    <property type="entry name" value="AdoMet_MTases"/>
    <property type="match status" value="1"/>
</dbReference>
<evidence type="ECO:0000313" key="6">
    <source>
        <dbReference type="EMBL" id="GHI51977.1"/>
    </source>
</evidence>
<evidence type="ECO:0000256" key="2">
    <source>
        <dbReference type="ARBA" id="ARBA00022679"/>
    </source>
</evidence>
<keyword evidence="3" id="KW-0949">S-adenosyl-L-methionine</keyword>
<dbReference type="Gene3D" id="1.10.10.10">
    <property type="entry name" value="Winged helix-like DNA-binding domain superfamily/Winged helix DNA-binding domain"/>
    <property type="match status" value="1"/>
</dbReference>